<evidence type="ECO:0000259" key="4">
    <source>
        <dbReference type="PROSITE" id="PS00083"/>
    </source>
</evidence>
<gene>
    <name evidence="5" type="ordered locus">XC_0380</name>
</gene>
<dbReference type="Proteomes" id="UP000000420">
    <property type="component" value="Chromosome"/>
</dbReference>
<dbReference type="RefSeq" id="WP_011035622.1">
    <property type="nucleotide sequence ID" value="NC_007086.1"/>
</dbReference>
<dbReference type="SUPFAM" id="SSF49482">
    <property type="entry name" value="Aromatic compound dioxygenase"/>
    <property type="match status" value="1"/>
</dbReference>
<protein>
    <submittedName>
        <fullName evidence="5">Protocatechuate 3,4-dioxygenase alpha chain</fullName>
    </submittedName>
</protein>
<name>A0A0H2X4L0_XANC8</name>
<dbReference type="AlphaFoldDB" id="A0A0H2X4L0"/>
<dbReference type="HOGENOM" id="CLU_027719_7_1_6"/>
<evidence type="ECO:0000313" key="6">
    <source>
        <dbReference type="Proteomes" id="UP000000420"/>
    </source>
</evidence>
<dbReference type="PROSITE" id="PS00083">
    <property type="entry name" value="INTRADIOL_DIOXYGENAS"/>
    <property type="match status" value="1"/>
</dbReference>
<proteinExistence type="inferred from homology"/>
<evidence type="ECO:0000313" key="5">
    <source>
        <dbReference type="EMBL" id="AAY47465.1"/>
    </source>
</evidence>
<dbReference type="GO" id="GO:0008199">
    <property type="term" value="F:ferric iron binding"/>
    <property type="evidence" value="ECO:0007669"/>
    <property type="project" value="InterPro"/>
</dbReference>
<dbReference type="NCBIfam" id="TIGR02423">
    <property type="entry name" value="protocat_alph"/>
    <property type="match status" value="1"/>
</dbReference>
<feature type="domain" description="Intradiol ring-cleavage dioxygenases" evidence="4">
    <location>
        <begin position="39"/>
        <end position="67"/>
    </location>
</feature>
<reference evidence="5 6" key="1">
    <citation type="journal article" date="2005" name="Genome Res.">
        <title>Comparative and functional genomic analyses of the pathogenicity of phytopathogen Xanthomonas campestris pv. campestris.</title>
        <authorList>
            <person name="Qian W."/>
            <person name="Jia Y."/>
            <person name="Ren S.X."/>
            <person name="He Y.Q."/>
            <person name="Feng J.X."/>
            <person name="Lu L.F."/>
            <person name="Sun Q."/>
            <person name="Ying G."/>
            <person name="Tang D.J."/>
            <person name="Tang H."/>
            <person name="Wu W."/>
            <person name="Hao P."/>
            <person name="Wang L."/>
            <person name="Jiang B.L."/>
            <person name="Zeng S."/>
            <person name="Gu W.Y."/>
            <person name="Lu G."/>
            <person name="Rong L."/>
            <person name="Tian Y."/>
            <person name="Yao Z."/>
            <person name="Fu G."/>
            <person name="Chen B."/>
            <person name="Fang R."/>
            <person name="Qiang B."/>
            <person name="Chen Z."/>
            <person name="Zhao G.P."/>
            <person name="Tang J.L."/>
            <person name="He C."/>
        </authorList>
    </citation>
    <scope>NUCLEOTIDE SEQUENCE [LARGE SCALE GENOMIC DNA]</scope>
    <source>
        <strain evidence="5 6">8004</strain>
    </source>
</reference>
<dbReference type="Pfam" id="PF00775">
    <property type="entry name" value="Dioxygenase_C"/>
    <property type="match status" value="1"/>
</dbReference>
<organism evidence="5 6">
    <name type="scientific">Xanthomonas campestris pv. campestris (strain 8004)</name>
    <dbReference type="NCBI Taxonomy" id="314565"/>
    <lineage>
        <taxon>Bacteria</taxon>
        <taxon>Pseudomonadati</taxon>
        <taxon>Pseudomonadota</taxon>
        <taxon>Gammaproteobacteria</taxon>
        <taxon>Lysobacterales</taxon>
        <taxon>Lysobacteraceae</taxon>
        <taxon>Xanthomonas</taxon>
    </lineage>
</organism>
<sequence length="187" mass="20178">MSLHATPSQTVGPYYRLGLEPLYRAQIAPEHAAGTQVQISGCVFDGAGMPVSDAVLELWQADAAGIYAHAHDPRCAAHDPSFDGWGRVPTDAQGRYRLSTIRPGPVAGPNGQPQAAHLVVLVFMRGLLRGVATRLYFADDPQLSGDPILALVPPERRGTLLARARSAGDYVWDIHMQGDAETVFFSY</sequence>
<evidence type="ECO:0000256" key="2">
    <source>
        <dbReference type="ARBA" id="ARBA00022964"/>
    </source>
</evidence>
<keyword evidence="2 5" id="KW-0223">Dioxygenase</keyword>
<dbReference type="PANTHER" id="PTHR33711">
    <property type="entry name" value="DIOXYGENASE, PUTATIVE (AFU_ORTHOLOGUE AFUA_2G02910)-RELATED"/>
    <property type="match status" value="1"/>
</dbReference>
<dbReference type="PANTHER" id="PTHR33711:SF9">
    <property type="entry name" value="PROTOCATECHUATE 3,4-DIOXYGENASE ALPHA CHAIN"/>
    <property type="match status" value="1"/>
</dbReference>
<dbReference type="InterPro" id="IPR050770">
    <property type="entry name" value="Intradiol_RC_Dioxygenase"/>
</dbReference>
<dbReference type="Gene3D" id="2.60.130.10">
    <property type="entry name" value="Aromatic compound dioxygenase"/>
    <property type="match status" value="1"/>
</dbReference>
<comment type="similarity">
    <text evidence="1">Belongs to the intradiol ring-cleavage dioxygenase family.</text>
</comment>
<keyword evidence="3" id="KW-0560">Oxidoreductase</keyword>
<dbReference type="KEGG" id="xcb:XC_0380"/>
<dbReference type="InterPro" id="IPR015889">
    <property type="entry name" value="Intradiol_dOase_core"/>
</dbReference>
<accession>A0A0H2X4L0</accession>
<dbReference type="InterPro" id="IPR012786">
    <property type="entry name" value="Protocat_dOase_a"/>
</dbReference>
<dbReference type="GO" id="GO:0018578">
    <property type="term" value="F:protocatechuate 3,4-dioxygenase activity"/>
    <property type="evidence" value="ECO:0007669"/>
    <property type="project" value="InterPro"/>
</dbReference>
<dbReference type="EMBL" id="CP000050">
    <property type="protein sequence ID" value="AAY47465.1"/>
    <property type="molecule type" value="Genomic_DNA"/>
</dbReference>
<dbReference type="InterPro" id="IPR000627">
    <property type="entry name" value="Intradiol_dOase_C"/>
</dbReference>
<evidence type="ECO:0000256" key="3">
    <source>
        <dbReference type="ARBA" id="ARBA00023002"/>
    </source>
</evidence>
<dbReference type="CDD" id="cd03463">
    <property type="entry name" value="3_4-PCD_alpha"/>
    <property type="match status" value="1"/>
</dbReference>
<evidence type="ECO:0000256" key="1">
    <source>
        <dbReference type="ARBA" id="ARBA00007825"/>
    </source>
</evidence>